<feature type="chain" id="PRO_5038566871" description="Secreted protein" evidence="2">
    <location>
        <begin position="20"/>
        <end position="193"/>
    </location>
</feature>
<evidence type="ECO:0000256" key="2">
    <source>
        <dbReference type="SAM" id="SignalP"/>
    </source>
</evidence>
<proteinExistence type="predicted"/>
<dbReference type="Proteomes" id="UP000249264">
    <property type="component" value="Chromosome 1"/>
</dbReference>
<reference evidence="4 5" key="1">
    <citation type="submission" date="2018-06" db="EMBL/GenBank/DDBJ databases">
        <authorList>
            <consortium name="Pathogen Informatics"/>
            <person name="Doyle S."/>
        </authorList>
    </citation>
    <scope>NUCLEOTIDE SEQUENCE [LARGE SCALE GENOMIC DNA]</scope>
    <source>
        <strain evidence="4 5">NCTC10288</strain>
    </source>
</reference>
<dbReference type="KEGG" id="cmin:NCTC10288_00701"/>
<evidence type="ECO:0000313" key="6">
    <source>
        <dbReference type="Proteomes" id="UP000594905"/>
    </source>
</evidence>
<dbReference type="RefSeq" id="WP_039676300.1">
    <property type="nucleotide sequence ID" value="NZ_CP065689.1"/>
</dbReference>
<dbReference type="Proteomes" id="UP000594905">
    <property type="component" value="Chromosome"/>
</dbReference>
<evidence type="ECO:0000313" key="5">
    <source>
        <dbReference type="Proteomes" id="UP000249264"/>
    </source>
</evidence>
<reference evidence="3 6" key="2">
    <citation type="submission" date="2020-12" db="EMBL/GenBank/DDBJ databases">
        <title>FDA dAtabase for Regulatory Grade micrObial Sequences (FDA-ARGOS): Supporting development and validation of Infectious Disease Dx tests.</title>
        <authorList>
            <person name="Sproer C."/>
            <person name="Gronow S."/>
            <person name="Severitt S."/>
            <person name="Schroder I."/>
            <person name="Tallon L."/>
            <person name="Sadzewicz L."/>
            <person name="Zhao X."/>
            <person name="Boylan J."/>
            <person name="Ott S."/>
            <person name="Bowen H."/>
            <person name="Vavikolanu K."/>
            <person name="Mehta A."/>
            <person name="Aluvathingal J."/>
            <person name="Nadendla S."/>
            <person name="Lowell S."/>
            <person name="Myers T."/>
            <person name="Yan Y."/>
            <person name="Sichtig H."/>
        </authorList>
    </citation>
    <scope>NUCLEOTIDE SEQUENCE [LARGE SCALE GENOMIC DNA]</scope>
    <source>
        <strain evidence="3 6">FDAARGOS_894</strain>
    </source>
</reference>
<evidence type="ECO:0008006" key="7">
    <source>
        <dbReference type="Google" id="ProtNLM"/>
    </source>
</evidence>
<dbReference type="EMBL" id="CP065689">
    <property type="protein sequence ID" value="QPS59378.1"/>
    <property type="molecule type" value="Genomic_DNA"/>
</dbReference>
<feature type="signal peptide" evidence="2">
    <location>
        <begin position="1"/>
        <end position="19"/>
    </location>
</feature>
<dbReference type="EMBL" id="LS483460">
    <property type="protein sequence ID" value="SQH99219.1"/>
    <property type="molecule type" value="Genomic_DNA"/>
</dbReference>
<evidence type="ECO:0000256" key="1">
    <source>
        <dbReference type="SAM" id="MobiDB-lite"/>
    </source>
</evidence>
<accession>A0A2X4RB22</accession>
<name>A0A2X4RB22_9CORY</name>
<feature type="region of interest" description="Disordered" evidence="1">
    <location>
        <begin position="22"/>
        <end position="89"/>
    </location>
</feature>
<dbReference type="AlphaFoldDB" id="A0A2X4RB22"/>
<protein>
    <recommendedName>
        <fullName evidence="7">Secreted protein</fullName>
    </recommendedName>
</protein>
<evidence type="ECO:0000313" key="3">
    <source>
        <dbReference type="EMBL" id="QPS59378.1"/>
    </source>
</evidence>
<keyword evidence="6" id="KW-1185">Reference proteome</keyword>
<gene>
    <name evidence="3" type="ORF">I6G51_10895</name>
    <name evidence="4" type="ORF">NCTC10288_00701</name>
</gene>
<dbReference type="GeneID" id="70782629"/>
<dbReference type="PROSITE" id="PS51257">
    <property type="entry name" value="PROKAR_LIPOPROTEIN"/>
    <property type="match status" value="1"/>
</dbReference>
<feature type="compositionally biased region" description="Low complexity" evidence="1">
    <location>
        <begin position="36"/>
        <end position="48"/>
    </location>
</feature>
<keyword evidence="2" id="KW-0732">Signal</keyword>
<dbReference type="OrthoDB" id="4428058at2"/>
<evidence type="ECO:0000313" key="4">
    <source>
        <dbReference type="EMBL" id="SQH99219.1"/>
    </source>
</evidence>
<sequence length="193" mass="20027">MHKLSSFTLAVATALTLSACSDNEPITSSAPDPVAAEETTTAEESATADIPDSASTTTEEDDGPSPTRANEQQEEEAGEQTINASQIGGDCGVTPEGDAIFAGSATSCEFAAAMFGPAKKASYALYQADPTVNPLYTADITAKSPVTGESYQLTCQISSDLTGLSCRKPGDNSVLAIFTSDARDWPQRLNTTD</sequence>
<organism evidence="4 5">
    <name type="scientific">Corynebacterium minutissimum</name>
    <dbReference type="NCBI Taxonomy" id="38301"/>
    <lineage>
        <taxon>Bacteria</taxon>
        <taxon>Bacillati</taxon>
        <taxon>Actinomycetota</taxon>
        <taxon>Actinomycetes</taxon>
        <taxon>Mycobacteriales</taxon>
        <taxon>Corynebacteriaceae</taxon>
        <taxon>Corynebacterium</taxon>
    </lineage>
</organism>